<dbReference type="SUPFAM" id="SSF47090">
    <property type="entry name" value="PGBD-like"/>
    <property type="match status" value="1"/>
</dbReference>
<reference evidence="7" key="2">
    <citation type="submission" date="2023-01" db="EMBL/GenBank/DDBJ databases">
        <title>Draft genome sequence of Algimonas ampicilliniresistens strain NBRC 108219.</title>
        <authorList>
            <person name="Sun Q."/>
            <person name="Mori K."/>
        </authorList>
    </citation>
    <scope>NUCLEOTIDE SEQUENCE</scope>
    <source>
        <strain evidence="7">NBRC 108219</strain>
    </source>
</reference>
<comment type="similarity">
    <text evidence="2">Belongs to the N-acetylmuramoyl-L-alanine amidase 2 family.</text>
</comment>
<dbReference type="InterPro" id="IPR036365">
    <property type="entry name" value="PGBD-like_sf"/>
</dbReference>
<dbReference type="EMBL" id="BSNK01000001">
    <property type="protein sequence ID" value="GLQ23696.1"/>
    <property type="molecule type" value="Genomic_DNA"/>
</dbReference>
<evidence type="ECO:0000256" key="2">
    <source>
        <dbReference type="ARBA" id="ARBA00007553"/>
    </source>
</evidence>
<evidence type="ECO:0000256" key="1">
    <source>
        <dbReference type="ARBA" id="ARBA00001561"/>
    </source>
</evidence>
<comment type="caution">
    <text evidence="7">The sequence shown here is derived from an EMBL/GenBank/DDBJ whole genome shotgun (WGS) entry which is preliminary data.</text>
</comment>
<evidence type="ECO:0000259" key="6">
    <source>
        <dbReference type="SMART" id="SM00644"/>
    </source>
</evidence>
<dbReference type="SMART" id="SM00644">
    <property type="entry name" value="Ami_2"/>
    <property type="match status" value="1"/>
</dbReference>
<evidence type="ECO:0000256" key="4">
    <source>
        <dbReference type="ARBA" id="ARBA00022801"/>
    </source>
</evidence>
<dbReference type="InterPro" id="IPR002477">
    <property type="entry name" value="Peptidoglycan-bd-like"/>
</dbReference>
<accession>A0ABQ5V833</accession>
<dbReference type="Proteomes" id="UP001161391">
    <property type="component" value="Unassembled WGS sequence"/>
</dbReference>
<dbReference type="InterPro" id="IPR036505">
    <property type="entry name" value="Amidase/PGRP_sf"/>
</dbReference>
<proteinExistence type="inferred from homology"/>
<dbReference type="PANTHER" id="PTHR30417:SF1">
    <property type="entry name" value="N-ACETYLMURAMOYL-L-ALANINE AMIDASE AMID"/>
    <property type="match status" value="1"/>
</dbReference>
<name>A0ABQ5V833_9PROT</name>
<dbReference type="CDD" id="cd06583">
    <property type="entry name" value="PGRP"/>
    <property type="match status" value="1"/>
</dbReference>
<evidence type="ECO:0000256" key="5">
    <source>
        <dbReference type="ARBA" id="ARBA00023316"/>
    </source>
</evidence>
<protein>
    <recommendedName>
        <fullName evidence="3">N-acetylmuramoyl-L-alanine amidase</fullName>
        <ecNumber evidence="3">3.5.1.28</ecNumber>
    </recommendedName>
</protein>
<dbReference type="EC" id="3.5.1.28" evidence="3"/>
<evidence type="ECO:0000313" key="7">
    <source>
        <dbReference type="EMBL" id="GLQ23696.1"/>
    </source>
</evidence>
<dbReference type="Gene3D" id="3.40.80.10">
    <property type="entry name" value="Peptidoglycan recognition protein-like"/>
    <property type="match status" value="1"/>
</dbReference>
<gene>
    <name evidence="7" type="ORF">GCM10007853_15700</name>
</gene>
<comment type="catalytic activity">
    <reaction evidence="1">
        <text>Hydrolyzes the link between N-acetylmuramoyl residues and L-amino acid residues in certain cell-wall glycopeptides.</text>
        <dbReference type="EC" id="3.5.1.28"/>
    </reaction>
</comment>
<keyword evidence="8" id="KW-1185">Reference proteome</keyword>
<sequence length="240" mass="26570">MTPIIDAPSPNQNERKLPISLLVLHYTGMESGDAALTRLRDPEAKVSAHYLIEEDGRIFRMVEEDKRAWHAGVSNWTGITDVNSASIGIEIVNGGHDFGLPDFPDVQINALIPLCKRIIMDHDIQPHNVVGHSDIAPERKDDPGEKFPWRGLAAAGIGLWPGDGNGDRRVLFEADDRDRGIAILQRALAGIGYAVEIDGVMSERTVLVTRAFQRRFRQEQVDGVVDMETFDLVARAAQMV</sequence>
<dbReference type="PANTHER" id="PTHR30417">
    <property type="entry name" value="N-ACETYLMURAMOYL-L-ALANINE AMIDASE AMID"/>
    <property type="match status" value="1"/>
</dbReference>
<feature type="domain" description="N-acetylmuramoyl-L-alanine amidase" evidence="6">
    <location>
        <begin position="7"/>
        <end position="144"/>
    </location>
</feature>
<dbReference type="Pfam" id="PF01510">
    <property type="entry name" value="Amidase_2"/>
    <property type="match status" value="1"/>
</dbReference>
<dbReference type="InterPro" id="IPR036366">
    <property type="entry name" value="PGBDSf"/>
</dbReference>
<dbReference type="RefSeq" id="WP_284389354.1">
    <property type="nucleotide sequence ID" value="NZ_BSNK01000001.1"/>
</dbReference>
<reference evidence="7" key="1">
    <citation type="journal article" date="2014" name="Int. J. Syst. Evol. Microbiol.">
        <title>Complete genome of a new Firmicutes species belonging to the dominant human colonic microbiota ('Ruminococcus bicirculans') reveals two chromosomes and a selective capacity to utilize plant glucans.</title>
        <authorList>
            <consortium name="NISC Comparative Sequencing Program"/>
            <person name="Wegmann U."/>
            <person name="Louis P."/>
            <person name="Goesmann A."/>
            <person name="Henrissat B."/>
            <person name="Duncan S.H."/>
            <person name="Flint H.J."/>
        </authorList>
    </citation>
    <scope>NUCLEOTIDE SEQUENCE</scope>
    <source>
        <strain evidence="7">NBRC 108219</strain>
    </source>
</reference>
<dbReference type="InterPro" id="IPR002502">
    <property type="entry name" value="Amidase_domain"/>
</dbReference>
<keyword evidence="4" id="KW-0378">Hydrolase</keyword>
<evidence type="ECO:0000256" key="3">
    <source>
        <dbReference type="ARBA" id="ARBA00011901"/>
    </source>
</evidence>
<keyword evidence="5" id="KW-0961">Cell wall biogenesis/degradation</keyword>
<dbReference type="SUPFAM" id="SSF55846">
    <property type="entry name" value="N-acetylmuramoyl-L-alanine amidase-like"/>
    <property type="match status" value="1"/>
</dbReference>
<dbReference type="InterPro" id="IPR051206">
    <property type="entry name" value="NAMLAA_amidase_2"/>
</dbReference>
<organism evidence="7 8">
    <name type="scientific">Algimonas ampicilliniresistens</name>
    <dbReference type="NCBI Taxonomy" id="1298735"/>
    <lineage>
        <taxon>Bacteria</taxon>
        <taxon>Pseudomonadati</taxon>
        <taxon>Pseudomonadota</taxon>
        <taxon>Alphaproteobacteria</taxon>
        <taxon>Maricaulales</taxon>
        <taxon>Robiginitomaculaceae</taxon>
        <taxon>Algimonas</taxon>
    </lineage>
</organism>
<dbReference type="Gene3D" id="1.10.101.10">
    <property type="entry name" value="PGBD-like superfamily/PGBD"/>
    <property type="match status" value="1"/>
</dbReference>
<evidence type="ECO:0000313" key="8">
    <source>
        <dbReference type="Proteomes" id="UP001161391"/>
    </source>
</evidence>
<dbReference type="Pfam" id="PF01471">
    <property type="entry name" value="PG_binding_1"/>
    <property type="match status" value="1"/>
</dbReference>